<evidence type="ECO:0000313" key="2">
    <source>
        <dbReference type="Proteomes" id="UP000309340"/>
    </source>
</evidence>
<proteinExistence type="predicted"/>
<reference evidence="1 2" key="1">
    <citation type="submission" date="2017-03" db="EMBL/GenBank/DDBJ databases">
        <title>Genomes of endolithic fungi from Antarctica.</title>
        <authorList>
            <person name="Coleine C."/>
            <person name="Masonjones S."/>
            <person name="Stajich J.E."/>
        </authorList>
    </citation>
    <scope>NUCLEOTIDE SEQUENCE [LARGE SCALE GENOMIC DNA]</scope>
    <source>
        <strain evidence="1 2">CCFEE 5184</strain>
    </source>
</reference>
<comment type="caution">
    <text evidence="1">The sequence shown here is derived from an EMBL/GenBank/DDBJ whole genome shotgun (WGS) entry which is preliminary data.</text>
</comment>
<gene>
    <name evidence="1" type="ORF">B0A55_04112</name>
</gene>
<name>A0A4U0XLI1_9PEZI</name>
<dbReference type="EMBL" id="NAJQ01000145">
    <property type="protein sequence ID" value="TKA77146.1"/>
    <property type="molecule type" value="Genomic_DNA"/>
</dbReference>
<evidence type="ECO:0000313" key="1">
    <source>
        <dbReference type="EMBL" id="TKA77146.1"/>
    </source>
</evidence>
<dbReference type="AlphaFoldDB" id="A0A4U0XLI1"/>
<dbReference type="OrthoDB" id="3926261at2759"/>
<keyword evidence="2" id="KW-1185">Reference proteome</keyword>
<dbReference type="Proteomes" id="UP000309340">
    <property type="component" value="Unassembled WGS sequence"/>
</dbReference>
<protein>
    <submittedName>
        <fullName evidence="1">Uncharacterized protein</fullName>
    </submittedName>
</protein>
<accession>A0A4U0XLI1</accession>
<sequence>MQRAELPEDPSQARLDLDEVPTKQLMAAAWAGLIRDGKTEAADKVEKTGKKTYGDDIFQTAMAAASGGSGMIGEGDGTA</sequence>
<organism evidence="1 2">
    <name type="scientific">Friedmanniomyces simplex</name>
    <dbReference type="NCBI Taxonomy" id="329884"/>
    <lineage>
        <taxon>Eukaryota</taxon>
        <taxon>Fungi</taxon>
        <taxon>Dikarya</taxon>
        <taxon>Ascomycota</taxon>
        <taxon>Pezizomycotina</taxon>
        <taxon>Dothideomycetes</taxon>
        <taxon>Dothideomycetidae</taxon>
        <taxon>Mycosphaerellales</taxon>
        <taxon>Teratosphaeriaceae</taxon>
        <taxon>Friedmanniomyces</taxon>
    </lineage>
</organism>